<protein>
    <recommendedName>
        <fullName evidence="4">Stage 0 sporulation protein A homolog</fullName>
        <ecNumber evidence="3">2.7.13.3</ecNumber>
    </recommendedName>
</protein>
<keyword evidence="5 10" id="KW-0597">Phosphoprotein</keyword>
<sequence>MSRQVRTQMPQTQKKDKKSKSKGKKFDKNVCLLMFILLFSGILIFLLLTASDNKKLNSTLNETFDFAKTRIERYENYNTNDQVKSLVRLMDKTIELSRVIAQEDNLSEEMLDEYANEQRLTGILVLDQNQKVTEQTAKDGDAMLLWQKLIESDYVCDIAKHPQKTYTTRLRNEGKLYDFAAVARQDAAGIVITYMQKEEVSELNGDLTMKSLFADFPFEMNGSIVICDDDKVVSTNKQELLSSSVEESKSLYKNEFKAGGNGIVCLHSKDGNWYGRKEKIKDYDAYIFFPESQVYITRNIVCVIYVLLALLLFSLYWVSRNRTEKRSILQDQKRLRVINALGHAYSSISLVNIKTEKIEIVKSSRNMKPDQKGDILSKAHLEELIQQVITEPFQEKYREFINMSTVAQRLEERETLSFTAQTVEERWLTIIIVPQGYDKTGKLSTVLVANRDVTEEKEREIDRDKNLRNALAAAEHANRAKTAFLNNMSHDIRTPMNAIIGFTALATTHIGNTELVLDYLKKIHTSSQHLLSLINDVLDMSRIESGSVRIEYTTVHLPDILHDLRTIIQGSVHSKQQDLYIDTQDVIHEDIITDKLRLTQVLLNICSNAVKFTPVGGMINIRVSEKPCRRDGYITVVFSVKDNGIGMSREFRKHVFDSFSREHTVTENGIGGTGLGMAITKNIVDMMGGTIQVESETGKGTEFTIMLECETSGETVKREPVPELKGARALVVDDDAQTCMSVSRMLREIEMTADWTTSGKEAVLRAKEAYEQNQEFKVYIIDWLMPDMNGIETVRRIRMVVGEEYPIIILTAYDWSDVEQEAREAGVTAFVSKPLFLSELREVLMSQAQRELLKNEKQKAQAKNRKSYAGKKVLLVEDNELNREIATAIMKEIGLEVDTAEDGTDAVNIMSSAEGRKYDLIFMDIQMPKMDGYTATREIRTLNNHKCANIPIIAMTANAFEEDRKKAVKAGMNGHIAKPISADVILENLDQIFEG</sequence>
<feature type="transmembrane region" description="Helical" evidence="12">
    <location>
        <begin position="295"/>
        <end position="318"/>
    </location>
</feature>
<dbReference type="GO" id="GO:0016020">
    <property type="term" value="C:membrane"/>
    <property type="evidence" value="ECO:0007669"/>
    <property type="project" value="UniProtKB-SubCell"/>
</dbReference>
<evidence type="ECO:0000256" key="2">
    <source>
        <dbReference type="ARBA" id="ARBA00004370"/>
    </source>
</evidence>
<keyword evidence="6" id="KW-0808">Transferase</keyword>
<dbReference type="SMART" id="SM00387">
    <property type="entry name" value="HATPase_c"/>
    <property type="match status" value="1"/>
</dbReference>
<dbReference type="PANTHER" id="PTHR45339">
    <property type="entry name" value="HYBRID SIGNAL TRANSDUCTION HISTIDINE KINASE J"/>
    <property type="match status" value="1"/>
</dbReference>
<evidence type="ECO:0000256" key="9">
    <source>
        <dbReference type="ARBA" id="ARBA00024867"/>
    </source>
</evidence>
<dbReference type="InterPro" id="IPR036097">
    <property type="entry name" value="HisK_dim/P_sf"/>
</dbReference>
<keyword evidence="7" id="KW-0418">Kinase</keyword>
<evidence type="ECO:0000313" key="15">
    <source>
        <dbReference type="EMBL" id="RGW53959.1"/>
    </source>
</evidence>
<dbReference type="InterPro" id="IPR005467">
    <property type="entry name" value="His_kinase_dom"/>
</dbReference>
<feature type="domain" description="Response regulatory" evidence="14">
    <location>
        <begin position="872"/>
        <end position="993"/>
    </location>
</feature>
<dbReference type="SUPFAM" id="SSF55874">
    <property type="entry name" value="ATPase domain of HSP90 chaperone/DNA topoisomerase II/histidine kinase"/>
    <property type="match status" value="1"/>
</dbReference>
<evidence type="ECO:0000259" key="14">
    <source>
        <dbReference type="PROSITE" id="PS50110"/>
    </source>
</evidence>
<dbReference type="Pfam" id="PF02518">
    <property type="entry name" value="HATPase_c"/>
    <property type="match status" value="1"/>
</dbReference>
<dbReference type="Proteomes" id="UP000266376">
    <property type="component" value="Unassembled WGS sequence"/>
</dbReference>
<dbReference type="EC" id="2.7.13.3" evidence="3"/>
<dbReference type="Pfam" id="PF00072">
    <property type="entry name" value="Response_reg"/>
    <property type="match status" value="2"/>
</dbReference>
<keyword evidence="12" id="KW-0812">Transmembrane</keyword>
<name>A0A395XNV2_9FIRM</name>
<evidence type="ECO:0000256" key="1">
    <source>
        <dbReference type="ARBA" id="ARBA00000085"/>
    </source>
</evidence>
<dbReference type="CDD" id="cd00082">
    <property type="entry name" value="HisKA"/>
    <property type="match status" value="1"/>
</dbReference>
<dbReference type="InterPro" id="IPR003594">
    <property type="entry name" value="HATPase_dom"/>
</dbReference>
<dbReference type="SMART" id="SM00388">
    <property type="entry name" value="HisKA"/>
    <property type="match status" value="1"/>
</dbReference>
<feature type="domain" description="Response regulatory" evidence="14">
    <location>
        <begin position="728"/>
        <end position="848"/>
    </location>
</feature>
<dbReference type="AlphaFoldDB" id="A0A395XNV2"/>
<dbReference type="SUPFAM" id="SSF52172">
    <property type="entry name" value="CheY-like"/>
    <property type="match status" value="2"/>
</dbReference>
<comment type="caution">
    <text evidence="15">The sequence shown here is derived from an EMBL/GenBank/DDBJ whole genome shotgun (WGS) entry which is preliminary data.</text>
</comment>
<evidence type="ECO:0000256" key="6">
    <source>
        <dbReference type="ARBA" id="ARBA00022679"/>
    </source>
</evidence>
<dbReference type="InterPro" id="IPR036890">
    <property type="entry name" value="HATPase_C_sf"/>
</dbReference>
<dbReference type="Pfam" id="PF00512">
    <property type="entry name" value="HisKA"/>
    <property type="match status" value="1"/>
</dbReference>
<dbReference type="EMBL" id="QSAJ01000013">
    <property type="protein sequence ID" value="RGW53959.1"/>
    <property type="molecule type" value="Genomic_DNA"/>
</dbReference>
<keyword evidence="12" id="KW-0472">Membrane</keyword>
<feature type="modified residue" description="4-aspartylphosphate" evidence="10">
    <location>
        <position position="782"/>
    </location>
</feature>
<dbReference type="PRINTS" id="PR00344">
    <property type="entry name" value="BCTRLSENSOR"/>
</dbReference>
<dbReference type="PANTHER" id="PTHR45339:SF5">
    <property type="entry name" value="HISTIDINE KINASE"/>
    <property type="match status" value="1"/>
</dbReference>
<dbReference type="InterPro" id="IPR011006">
    <property type="entry name" value="CheY-like_superfamily"/>
</dbReference>
<evidence type="ECO:0000256" key="12">
    <source>
        <dbReference type="SAM" id="Phobius"/>
    </source>
</evidence>
<evidence type="ECO:0000259" key="13">
    <source>
        <dbReference type="PROSITE" id="PS50109"/>
    </source>
</evidence>
<evidence type="ECO:0000256" key="11">
    <source>
        <dbReference type="SAM" id="MobiDB-lite"/>
    </source>
</evidence>
<dbReference type="PROSITE" id="PS50109">
    <property type="entry name" value="HIS_KIN"/>
    <property type="match status" value="1"/>
</dbReference>
<evidence type="ECO:0000256" key="7">
    <source>
        <dbReference type="ARBA" id="ARBA00022777"/>
    </source>
</evidence>
<evidence type="ECO:0000256" key="8">
    <source>
        <dbReference type="ARBA" id="ARBA00023012"/>
    </source>
</evidence>
<gene>
    <name evidence="15" type="ORF">DWV67_06855</name>
</gene>
<dbReference type="InterPro" id="IPR004358">
    <property type="entry name" value="Sig_transdc_His_kin-like_C"/>
</dbReference>
<feature type="compositionally biased region" description="Polar residues" evidence="11">
    <location>
        <begin position="1"/>
        <end position="12"/>
    </location>
</feature>
<feature type="domain" description="Histidine kinase" evidence="13">
    <location>
        <begin position="487"/>
        <end position="711"/>
    </location>
</feature>
<dbReference type="InterPro" id="IPR001789">
    <property type="entry name" value="Sig_transdc_resp-reg_receiver"/>
</dbReference>
<dbReference type="PROSITE" id="PS50110">
    <property type="entry name" value="RESPONSE_REGULATORY"/>
    <property type="match status" value="2"/>
</dbReference>
<evidence type="ECO:0000256" key="4">
    <source>
        <dbReference type="ARBA" id="ARBA00018672"/>
    </source>
</evidence>
<evidence type="ECO:0000256" key="5">
    <source>
        <dbReference type="ARBA" id="ARBA00022553"/>
    </source>
</evidence>
<evidence type="ECO:0000256" key="10">
    <source>
        <dbReference type="PROSITE-ProRule" id="PRU00169"/>
    </source>
</evidence>
<comment type="catalytic activity">
    <reaction evidence="1">
        <text>ATP + protein L-histidine = ADP + protein N-phospho-L-histidine.</text>
        <dbReference type="EC" id="2.7.13.3"/>
    </reaction>
</comment>
<reference evidence="15 16" key="1">
    <citation type="submission" date="2018-08" db="EMBL/GenBank/DDBJ databases">
        <title>A genome reference for cultivated species of the human gut microbiota.</title>
        <authorList>
            <person name="Zou Y."/>
            <person name="Xue W."/>
            <person name="Luo G."/>
        </authorList>
    </citation>
    <scope>NUCLEOTIDE SEQUENCE [LARGE SCALE GENOMIC DNA]</scope>
    <source>
        <strain evidence="15 16">AF12-11</strain>
    </source>
</reference>
<evidence type="ECO:0000313" key="16">
    <source>
        <dbReference type="Proteomes" id="UP000266376"/>
    </source>
</evidence>
<dbReference type="FunFam" id="3.30.565.10:FF:000006">
    <property type="entry name" value="Sensor histidine kinase WalK"/>
    <property type="match status" value="1"/>
</dbReference>
<dbReference type="Gene3D" id="3.30.450.20">
    <property type="entry name" value="PAS domain"/>
    <property type="match status" value="1"/>
</dbReference>
<keyword evidence="12" id="KW-1133">Transmembrane helix</keyword>
<comment type="subcellular location">
    <subcellularLocation>
        <location evidence="2">Membrane</location>
    </subcellularLocation>
</comment>
<feature type="modified residue" description="4-aspartylphosphate" evidence="10">
    <location>
        <position position="924"/>
    </location>
</feature>
<dbReference type="Gene3D" id="3.40.50.2300">
    <property type="match status" value="2"/>
</dbReference>
<dbReference type="SMART" id="SM00448">
    <property type="entry name" value="REC"/>
    <property type="match status" value="2"/>
</dbReference>
<dbReference type="Gene3D" id="1.10.287.130">
    <property type="match status" value="1"/>
</dbReference>
<dbReference type="InterPro" id="IPR003661">
    <property type="entry name" value="HisK_dim/P_dom"/>
</dbReference>
<comment type="function">
    <text evidence="9">May play the central regulatory role in sporulation. It may be an element of the effector pathway responsible for the activation of sporulation genes in response to nutritional stress. Spo0A may act in concert with spo0H (a sigma factor) to control the expression of some genes that are critical to the sporulation process.</text>
</comment>
<organism evidence="15 16">
    <name type="scientific">Dorea formicigenerans</name>
    <dbReference type="NCBI Taxonomy" id="39486"/>
    <lineage>
        <taxon>Bacteria</taxon>
        <taxon>Bacillati</taxon>
        <taxon>Bacillota</taxon>
        <taxon>Clostridia</taxon>
        <taxon>Lachnospirales</taxon>
        <taxon>Lachnospiraceae</taxon>
        <taxon>Dorea</taxon>
    </lineage>
</organism>
<keyword evidence="8" id="KW-0902">Two-component regulatory system</keyword>
<accession>A0A395XNV2</accession>
<feature type="transmembrane region" description="Helical" evidence="12">
    <location>
        <begin position="30"/>
        <end position="50"/>
    </location>
</feature>
<dbReference type="CDD" id="cd17546">
    <property type="entry name" value="REC_hyHK_CKI1_RcsC-like"/>
    <property type="match status" value="2"/>
</dbReference>
<evidence type="ECO:0000256" key="3">
    <source>
        <dbReference type="ARBA" id="ARBA00012438"/>
    </source>
</evidence>
<proteinExistence type="predicted"/>
<dbReference type="Gene3D" id="3.30.565.10">
    <property type="entry name" value="Histidine kinase-like ATPase, C-terminal domain"/>
    <property type="match status" value="1"/>
</dbReference>
<feature type="region of interest" description="Disordered" evidence="11">
    <location>
        <begin position="1"/>
        <end position="22"/>
    </location>
</feature>
<dbReference type="GO" id="GO:0000155">
    <property type="term" value="F:phosphorelay sensor kinase activity"/>
    <property type="evidence" value="ECO:0007669"/>
    <property type="project" value="InterPro"/>
</dbReference>
<dbReference type="SUPFAM" id="SSF47384">
    <property type="entry name" value="Homodimeric domain of signal transducing histidine kinase"/>
    <property type="match status" value="1"/>
</dbReference>